<dbReference type="STRING" id="1237149.C900_05591"/>
<name>L8JL00_9BACT</name>
<protein>
    <submittedName>
        <fullName evidence="1">Uncharacterized protein</fullName>
    </submittedName>
</protein>
<dbReference type="AlphaFoldDB" id="L8JL00"/>
<dbReference type="Proteomes" id="UP000011135">
    <property type="component" value="Unassembled WGS sequence"/>
</dbReference>
<evidence type="ECO:0000313" key="2">
    <source>
        <dbReference type="Proteomes" id="UP000011135"/>
    </source>
</evidence>
<comment type="caution">
    <text evidence="1">The sequence shown here is derived from an EMBL/GenBank/DDBJ whole genome shotgun (WGS) entry which is preliminary data.</text>
</comment>
<reference evidence="1 2" key="1">
    <citation type="submission" date="2012-12" db="EMBL/GenBank/DDBJ databases">
        <title>Genome assembly of Fulvivirga imtechensis AK7.</title>
        <authorList>
            <person name="Nupur N."/>
            <person name="Khatri I."/>
            <person name="Kumar R."/>
            <person name="Subramanian S."/>
            <person name="Pinnaka A."/>
        </authorList>
    </citation>
    <scope>NUCLEOTIDE SEQUENCE [LARGE SCALE GENOMIC DNA]</scope>
    <source>
        <strain evidence="1 2">AK7</strain>
    </source>
</reference>
<proteinExistence type="predicted"/>
<keyword evidence="2" id="KW-1185">Reference proteome</keyword>
<accession>L8JL00</accession>
<organism evidence="1 2">
    <name type="scientific">Fulvivirga imtechensis AK7</name>
    <dbReference type="NCBI Taxonomy" id="1237149"/>
    <lineage>
        <taxon>Bacteria</taxon>
        <taxon>Pseudomonadati</taxon>
        <taxon>Bacteroidota</taxon>
        <taxon>Cytophagia</taxon>
        <taxon>Cytophagales</taxon>
        <taxon>Fulvivirgaceae</taxon>
        <taxon>Fulvivirga</taxon>
    </lineage>
</organism>
<sequence length="46" mass="5297">MRITWSQHENITSLVNMLLTINNMNPGTHFDVQDLKKLVSVLSFLP</sequence>
<evidence type="ECO:0000313" key="1">
    <source>
        <dbReference type="EMBL" id="ELR68898.1"/>
    </source>
</evidence>
<gene>
    <name evidence="1" type="ORF">C900_05591</name>
</gene>
<dbReference type="EMBL" id="AMZN01000087">
    <property type="protein sequence ID" value="ELR68898.1"/>
    <property type="molecule type" value="Genomic_DNA"/>
</dbReference>